<dbReference type="PANTHER" id="PTHR43744:SF12">
    <property type="entry name" value="ABC TRANSPORTER PERMEASE PROTEIN MG189-RELATED"/>
    <property type="match status" value="1"/>
</dbReference>
<name>A0A6C7E7B1_ILUCY</name>
<dbReference type="InterPro" id="IPR000515">
    <property type="entry name" value="MetI-like"/>
</dbReference>
<dbReference type="PANTHER" id="PTHR43744">
    <property type="entry name" value="ABC TRANSPORTER PERMEASE PROTEIN MG189-RELATED-RELATED"/>
    <property type="match status" value="1"/>
</dbReference>
<dbReference type="AlphaFoldDB" id="A0A6C7E7B1"/>
<organism evidence="9 10">
    <name type="scientific">Ilumatobacter coccineus (strain NBRC 103263 / KCTC 29153 / YM16-304)</name>
    <dbReference type="NCBI Taxonomy" id="1313172"/>
    <lineage>
        <taxon>Bacteria</taxon>
        <taxon>Bacillati</taxon>
        <taxon>Actinomycetota</taxon>
        <taxon>Acidimicrobiia</taxon>
        <taxon>Acidimicrobiales</taxon>
        <taxon>Ilumatobacteraceae</taxon>
        <taxon>Ilumatobacter</taxon>
    </lineage>
</organism>
<comment type="similarity">
    <text evidence="7">Belongs to the binding-protein-dependent transport system permease family.</text>
</comment>
<dbReference type="KEGG" id="aym:YM304_32500"/>
<evidence type="ECO:0000256" key="4">
    <source>
        <dbReference type="ARBA" id="ARBA00022692"/>
    </source>
</evidence>
<comment type="subcellular location">
    <subcellularLocation>
        <location evidence="1 7">Cell membrane</location>
        <topology evidence="1 7">Multi-pass membrane protein</topology>
    </subcellularLocation>
</comment>
<keyword evidence="4 7" id="KW-0812">Transmembrane</keyword>
<feature type="transmembrane region" description="Helical" evidence="7">
    <location>
        <begin position="137"/>
        <end position="158"/>
    </location>
</feature>
<gene>
    <name evidence="9" type="ORF">YM304_32500</name>
</gene>
<dbReference type="EMBL" id="AP012057">
    <property type="protein sequence ID" value="BAN03564.1"/>
    <property type="molecule type" value="Genomic_DNA"/>
</dbReference>
<dbReference type="InterPro" id="IPR035906">
    <property type="entry name" value="MetI-like_sf"/>
</dbReference>
<dbReference type="SUPFAM" id="SSF161098">
    <property type="entry name" value="MetI-like"/>
    <property type="match status" value="1"/>
</dbReference>
<keyword evidence="10" id="KW-1185">Reference proteome</keyword>
<dbReference type="Gene3D" id="1.10.3720.10">
    <property type="entry name" value="MetI-like"/>
    <property type="match status" value="1"/>
</dbReference>
<dbReference type="PROSITE" id="PS50928">
    <property type="entry name" value="ABC_TM1"/>
    <property type="match status" value="1"/>
</dbReference>
<evidence type="ECO:0000313" key="9">
    <source>
        <dbReference type="EMBL" id="BAN03564.1"/>
    </source>
</evidence>
<feature type="domain" description="ABC transmembrane type-1" evidence="8">
    <location>
        <begin position="67"/>
        <end position="257"/>
    </location>
</feature>
<feature type="transmembrane region" description="Helical" evidence="7">
    <location>
        <begin position="236"/>
        <end position="257"/>
    </location>
</feature>
<dbReference type="CDD" id="cd06261">
    <property type="entry name" value="TM_PBP2"/>
    <property type="match status" value="1"/>
</dbReference>
<evidence type="ECO:0000256" key="5">
    <source>
        <dbReference type="ARBA" id="ARBA00022989"/>
    </source>
</evidence>
<evidence type="ECO:0000256" key="7">
    <source>
        <dbReference type="RuleBase" id="RU363032"/>
    </source>
</evidence>
<dbReference type="Pfam" id="PF00528">
    <property type="entry name" value="BPD_transp_1"/>
    <property type="match status" value="1"/>
</dbReference>
<reference evidence="9 10" key="1">
    <citation type="journal article" date="2013" name="Int. J. Syst. Evol. Microbiol.">
        <title>Ilumatobacter nonamiense sp. nov. and Ilumatobacter coccineum sp. nov., isolated from seashore sand.</title>
        <authorList>
            <person name="Matsumoto A."/>
            <person name="Kasai H."/>
            <person name="Matsuo Y."/>
            <person name="Shizuri Y."/>
            <person name="Ichikawa N."/>
            <person name="Fujita N."/>
            <person name="Omura S."/>
            <person name="Takahashi Y."/>
        </authorList>
    </citation>
    <scope>NUCLEOTIDE SEQUENCE [LARGE SCALE GENOMIC DNA]</scope>
    <source>
        <strain evidence="10">NBRC 103263 / KCTC 29153 / YM16-304</strain>
    </source>
</reference>
<evidence type="ECO:0000256" key="1">
    <source>
        <dbReference type="ARBA" id="ARBA00004651"/>
    </source>
</evidence>
<feature type="transmembrane region" description="Helical" evidence="7">
    <location>
        <begin position="102"/>
        <end position="125"/>
    </location>
</feature>
<evidence type="ECO:0000259" key="8">
    <source>
        <dbReference type="PROSITE" id="PS50928"/>
    </source>
</evidence>
<dbReference type="GO" id="GO:0005886">
    <property type="term" value="C:plasma membrane"/>
    <property type="evidence" value="ECO:0007669"/>
    <property type="project" value="UniProtKB-SubCell"/>
</dbReference>
<dbReference type="OrthoDB" id="61122at2"/>
<dbReference type="Proteomes" id="UP000011863">
    <property type="component" value="Chromosome"/>
</dbReference>
<feature type="transmembrane region" description="Helical" evidence="7">
    <location>
        <begin position="179"/>
        <end position="204"/>
    </location>
</feature>
<protein>
    <submittedName>
        <fullName evidence="9">Sugar ABC transporter permease protein</fullName>
    </submittedName>
</protein>
<proteinExistence type="inferred from homology"/>
<sequence>MKQRFLSVRFLLTAVVALFWVFPFVLLVLNSFKTKSEIVGSPLSLPESFGTENFETAFDRMSFVSAVTNSLVITVGAGVLLVIFPAMFGYYLARFDYRSNRLLLALIIASMIIPFQALMIPFVSIYGQLELLNSRGYLILFYLGFGTSLSTFLYHGYIKSVPIAIEEAAIIDGATRFQVFWKVVFPMLKPITATVIVLNGLWIWNDYLLPSLVLQSGSRTLPLETVTFFGQFTTELGLAMAGVLLATLPILLFYLVMQRHIVSGISSGSVK</sequence>
<dbReference type="GO" id="GO:0055085">
    <property type="term" value="P:transmembrane transport"/>
    <property type="evidence" value="ECO:0007669"/>
    <property type="project" value="InterPro"/>
</dbReference>
<keyword evidence="3" id="KW-1003">Cell membrane</keyword>
<keyword evidence="2 7" id="KW-0813">Transport</keyword>
<accession>A0A6C7E7B1</accession>
<keyword evidence="5 7" id="KW-1133">Transmembrane helix</keyword>
<evidence type="ECO:0000256" key="2">
    <source>
        <dbReference type="ARBA" id="ARBA00022448"/>
    </source>
</evidence>
<keyword evidence="6 7" id="KW-0472">Membrane</keyword>
<feature type="transmembrane region" description="Helical" evidence="7">
    <location>
        <begin position="71"/>
        <end position="93"/>
    </location>
</feature>
<evidence type="ECO:0000313" key="10">
    <source>
        <dbReference type="Proteomes" id="UP000011863"/>
    </source>
</evidence>
<dbReference type="RefSeq" id="WP_015442811.1">
    <property type="nucleotide sequence ID" value="NC_020520.1"/>
</dbReference>
<evidence type="ECO:0000256" key="3">
    <source>
        <dbReference type="ARBA" id="ARBA00022475"/>
    </source>
</evidence>
<evidence type="ECO:0000256" key="6">
    <source>
        <dbReference type="ARBA" id="ARBA00023136"/>
    </source>
</evidence>